<gene>
    <name evidence="3" type="primary">yegD</name>
    <name evidence="3" type="ORF">O1D97_04960</name>
</gene>
<keyword evidence="1" id="KW-0547">Nucleotide-binding</keyword>
<dbReference type="SUPFAM" id="SSF53067">
    <property type="entry name" value="Actin-like ATPase domain"/>
    <property type="match status" value="2"/>
</dbReference>
<accession>A0ABT4JRM7</accession>
<dbReference type="Gene3D" id="3.90.640.10">
    <property type="entry name" value="Actin, Chain A, domain 4"/>
    <property type="match status" value="1"/>
</dbReference>
<organism evidence="3 4">
    <name type="scientific">Marinomonas phaeophyticola</name>
    <dbReference type="NCBI Taxonomy" id="3004091"/>
    <lineage>
        <taxon>Bacteria</taxon>
        <taxon>Pseudomonadati</taxon>
        <taxon>Pseudomonadota</taxon>
        <taxon>Gammaproteobacteria</taxon>
        <taxon>Oceanospirillales</taxon>
        <taxon>Oceanospirillaceae</taxon>
        <taxon>Marinomonas</taxon>
    </lineage>
</organism>
<evidence type="ECO:0000313" key="3">
    <source>
        <dbReference type="EMBL" id="MCZ2721014.1"/>
    </source>
</evidence>
<dbReference type="RefSeq" id="WP_269123356.1">
    <property type="nucleotide sequence ID" value="NZ_JAPUBN010000011.1"/>
</dbReference>
<dbReference type="Proteomes" id="UP001149719">
    <property type="component" value="Unassembled WGS sequence"/>
</dbReference>
<proteinExistence type="predicted"/>
<keyword evidence="2" id="KW-0067">ATP-binding</keyword>
<dbReference type="InterPro" id="IPR013126">
    <property type="entry name" value="Hsp_70_fam"/>
</dbReference>
<dbReference type="InterPro" id="IPR043129">
    <property type="entry name" value="ATPase_NBD"/>
</dbReference>
<evidence type="ECO:0000256" key="1">
    <source>
        <dbReference type="ARBA" id="ARBA00022741"/>
    </source>
</evidence>
<name>A0ABT4JRM7_9GAMM</name>
<evidence type="ECO:0000256" key="2">
    <source>
        <dbReference type="ARBA" id="ARBA00022840"/>
    </source>
</evidence>
<sequence>MITGLDYGTSNCALSARQQNATGDTRIALVPLENGKHFLPSTLYALERELIVESVAQNIQNKDAQQDFITSRRNQLTQANRVRVTHDIAASEQALFFGKEAFSHYLEQPDEGYFVKSPKSFLGSSGFRPQFIEFFEDIVTAMMQNIKHKAEMHLGASLTHTVIGRPVNFQGIHSEKSNTQALSILTTAAKRAGYQEVEFLYEPIAAGFAFEEQLTQDKTVLVIDIGGGTSDCAMVRMGPSYRDKIDRSEDFLSHTGERVGGNDLDIQLAGKNFMPLFGMESELKNGLPMPTQIFWDAVTTNDVSAQTTFNSLPTEMSLEQMLRDTKEPKLLNRLLLLRDNKQNFQLVRDAEQCKIALSDTLVNQVDLNYIEKGLYCDVSREAYTKAIQPPLSKMIKLMTQAVNEAGETPEVVFVTGGSAQSPIIRDAIRKSLGNVEILDGDHFGSVAAGLGVWAERIFA</sequence>
<keyword evidence="4" id="KW-1185">Reference proteome</keyword>
<dbReference type="Pfam" id="PF00012">
    <property type="entry name" value="HSP70"/>
    <property type="match status" value="1"/>
</dbReference>
<protein>
    <submittedName>
        <fullName evidence="3">Molecular chaperone</fullName>
    </submittedName>
</protein>
<evidence type="ECO:0000313" key="4">
    <source>
        <dbReference type="Proteomes" id="UP001149719"/>
    </source>
</evidence>
<dbReference type="Gene3D" id="3.30.420.40">
    <property type="match status" value="2"/>
</dbReference>
<dbReference type="EMBL" id="JAPUBN010000011">
    <property type="protein sequence ID" value="MCZ2721014.1"/>
    <property type="molecule type" value="Genomic_DNA"/>
</dbReference>
<dbReference type="PANTHER" id="PTHR19375">
    <property type="entry name" value="HEAT SHOCK PROTEIN 70KDA"/>
    <property type="match status" value="1"/>
</dbReference>
<comment type="caution">
    <text evidence="3">The sequence shown here is derived from an EMBL/GenBank/DDBJ whole genome shotgun (WGS) entry which is preliminary data.</text>
</comment>
<reference evidence="3" key="1">
    <citation type="submission" date="2022-12" db="EMBL/GenBank/DDBJ databases">
        <title>Marinomonas 15G1-11 sp. nov, isolated from marine algae.</title>
        <authorList>
            <person name="Butt M."/>
            <person name="Choi D.G."/>
            <person name="Kim J.M."/>
            <person name="Lee J.K."/>
            <person name="Baek J.H."/>
            <person name="Jeon C.O."/>
        </authorList>
    </citation>
    <scope>NUCLEOTIDE SEQUENCE</scope>
    <source>
        <strain evidence="3">15G1-11</strain>
    </source>
</reference>
<dbReference type="NCBIfam" id="NF008673">
    <property type="entry name" value="PRK11678.1"/>
    <property type="match status" value="1"/>
</dbReference>